<dbReference type="PROSITE" id="PS50213">
    <property type="entry name" value="FAS1"/>
    <property type="match status" value="1"/>
</dbReference>
<dbReference type="FunFam" id="2.30.180.10:FF:000032">
    <property type="entry name" value="Fasciclin domain-containing protein, putative"/>
    <property type="match status" value="1"/>
</dbReference>
<feature type="domain" description="FAS1" evidence="2">
    <location>
        <begin position="25"/>
        <end position="155"/>
    </location>
</feature>
<organism evidence="3 4">
    <name type="scientific">Derxia gummosa DSM 723</name>
    <dbReference type="NCBI Taxonomy" id="1121388"/>
    <lineage>
        <taxon>Bacteria</taxon>
        <taxon>Pseudomonadati</taxon>
        <taxon>Pseudomonadota</taxon>
        <taxon>Betaproteobacteria</taxon>
        <taxon>Burkholderiales</taxon>
        <taxon>Alcaligenaceae</taxon>
        <taxon>Derxia</taxon>
    </lineage>
</organism>
<dbReference type="OrthoDB" id="9800666at2"/>
<dbReference type="PANTHER" id="PTHR10900">
    <property type="entry name" value="PERIOSTIN-RELATED"/>
    <property type="match status" value="1"/>
</dbReference>
<feature type="signal peptide" evidence="1">
    <location>
        <begin position="1"/>
        <end position="19"/>
    </location>
</feature>
<dbReference type="RefSeq" id="WP_028312477.1">
    <property type="nucleotide sequence ID" value="NZ_KI519499.1"/>
</dbReference>
<evidence type="ECO:0000256" key="1">
    <source>
        <dbReference type="SAM" id="SignalP"/>
    </source>
</evidence>
<evidence type="ECO:0000313" key="3">
    <source>
        <dbReference type="Proteomes" id="UP000675920"/>
    </source>
</evidence>
<evidence type="ECO:0000259" key="2">
    <source>
        <dbReference type="PROSITE" id="PS50213"/>
    </source>
</evidence>
<dbReference type="InterPro" id="IPR050904">
    <property type="entry name" value="Adhesion/Biosynth-related"/>
</dbReference>
<dbReference type="InterPro" id="IPR036378">
    <property type="entry name" value="FAS1_dom_sf"/>
</dbReference>
<keyword evidence="1" id="KW-0732">Signal</keyword>
<proteinExistence type="predicted"/>
<dbReference type="PROSITE" id="PS51257">
    <property type="entry name" value="PROKAR_LIPOPROTEIN"/>
    <property type="match status" value="1"/>
</dbReference>
<feature type="chain" id="PRO_5034381075" evidence="1">
    <location>
        <begin position="20"/>
        <end position="161"/>
    </location>
</feature>
<dbReference type="InterPro" id="IPR000782">
    <property type="entry name" value="FAS1_domain"/>
</dbReference>
<dbReference type="GO" id="GO:0005615">
    <property type="term" value="C:extracellular space"/>
    <property type="evidence" value="ECO:0007669"/>
    <property type="project" value="TreeGrafter"/>
</dbReference>
<dbReference type="Pfam" id="PF02469">
    <property type="entry name" value="Fasciclin"/>
    <property type="match status" value="1"/>
</dbReference>
<dbReference type="Proteomes" id="UP000675920">
    <property type="component" value="Unplaced"/>
</dbReference>
<evidence type="ECO:0000313" key="4">
    <source>
        <dbReference type="RefSeq" id="WP_028312477.1"/>
    </source>
</evidence>
<dbReference type="AlphaFoldDB" id="A0A8B6X5V5"/>
<protein>
    <submittedName>
        <fullName evidence="4">Fasciclin domain-containing protein</fullName>
    </submittedName>
</protein>
<dbReference type="SMART" id="SM00554">
    <property type="entry name" value="FAS1"/>
    <property type="match status" value="1"/>
</dbReference>
<name>A0A8B6X5V5_9BURK</name>
<sequence>MKRRTLILSSIAIALSACASFGGASKDIPAVASARPELSTFNSLVASAGLGDTLSGNGPYTVFAPTDEAFAAVPAKTLAELKADPARLKAVLSYHVVAGKLGSADIKPGELAAVSGDKLTVEKAGSFLGLNGVAVVTTPDVVASNGVIQVIDSVLLPPAKK</sequence>
<dbReference type="Gene3D" id="2.30.180.10">
    <property type="entry name" value="FAS1 domain"/>
    <property type="match status" value="1"/>
</dbReference>
<keyword evidence="3" id="KW-1185">Reference proteome</keyword>
<dbReference type="SUPFAM" id="SSF82153">
    <property type="entry name" value="FAS1 domain"/>
    <property type="match status" value="1"/>
</dbReference>
<reference evidence="4" key="1">
    <citation type="journal article" date="2003" name="Structure">
        <title>Novel fold revealed by the structure of a FAS1 domain pair from the insect cell adhesion molecule fasciclin I.</title>
        <authorList>
            <person name="Clout N.J."/>
            <person name="Tisi D."/>
            <person name="Hohenester E."/>
        </authorList>
    </citation>
    <scope>NUCLEOTIDE SEQUENCE</scope>
</reference>
<reference evidence="4" key="2">
    <citation type="submission" date="2025-08" db="UniProtKB">
        <authorList>
            <consortium name="RefSeq"/>
        </authorList>
    </citation>
    <scope>IDENTIFICATION</scope>
</reference>
<dbReference type="PANTHER" id="PTHR10900:SF77">
    <property type="entry name" value="FI19380P1"/>
    <property type="match status" value="1"/>
</dbReference>
<accession>A0A8B6X5V5</accession>